<dbReference type="EMBL" id="RBNL01003153">
    <property type="protein sequence ID" value="RML57178.1"/>
    <property type="molecule type" value="Genomic_DNA"/>
</dbReference>
<dbReference type="Proteomes" id="UP000282378">
    <property type="component" value="Unassembled WGS sequence"/>
</dbReference>
<gene>
    <name evidence="1" type="ORF">APX70_200094</name>
</gene>
<name>A0A3M2X2B9_PSEYM</name>
<organism evidence="1 2">
    <name type="scientific">Pseudomonas syringae pv. maculicola</name>
    <dbReference type="NCBI Taxonomy" id="59511"/>
    <lineage>
        <taxon>Bacteria</taxon>
        <taxon>Pseudomonadati</taxon>
        <taxon>Pseudomonadota</taxon>
        <taxon>Gammaproteobacteria</taxon>
        <taxon>Pseudomonadales</taxon>
        <taxon>Pseudomonadaceae</taxon>
        <taxon>Pseudomonas</taxon>
    </lineage>
</organism>
<comment type="caution">
    <text evidence="1">The sequence shown here is derived from an EMBL/GenBank/DDBJ whole genome shotgun (WGS) entry which is preliminary data.</text>
</comment>
<reference evidence="1 2" key="1">
    <citation type="submission" date="2018-08" db="EMBL/GenBank/DDBJ databases">
        <title>Recombination of ecologically and evolutionarily significant loci maintains genetic cohesion in the Pseudomonas syringae species complex.</title>
        <authorList>
            <person name="Dillon M."/>
            <person name="Thakur S."/>
            <person name="Almeida R.N.D."/>
            <person name="Weir B.S."/>
            <person name="Guttman D.S."/>
        </authorList>
    </citation>
    <scope>NUCLEOTIDE SEQUENCE [LARGE SCALE GENOMIC DNA]</scope>
    <source>
        <strain evidence="1 2">88_10</strain>
    </source>
</reference>
<dbReference type="AlphaFoldDB" id="A0A3M2X2B9"/>
<sequence length="71" mass="7931">MDVIRTKTPAGLKLRKLEGASVQFGGGPTCMALHIQDRNDFNWSNDFHDSPRMTCLNLKAVKQASGWILSR</sequence>
<evidence type="ECO:0000313" key="2">
    <source>
        <dbReference type="Proteomes" id="UP000282378"/>
    </source>
</evidence>
<protein>
    <submittedName>
        <fullName evidence="1">Uncharacterized protein</fullName>
    </submittedName>
</protein>
<accession>A0A3M2X2B9</accession>
<proteinExistence type="predicted"/>
<evidence type="ECO:0000313" key="1">
    <source>
        <dbReference type="EMBL" id="RML57178.1"/>
    </source>
</evidence>